<keyword evidence="7" id="KW-1185">Reference proteome</keyword>
<evidence type="ECO:0000256" key="4">
    <source>
        <dbReference type="SAM" id="MobiDB-lite"/>
    </source>
</evidence>
<dbReference type="InterPro" id="IPR045455">
    <property type="entry name" value="NrS-1_pol-like_helicase"/>
</dbReference>
<feature type="compositionally biased region" description="Basic and acidic residues" evidence="4">
    <location>
        <begin position="504"/>
        <end position="523"/>
    </location>
</feature>
<dbReference type="Gene3D" id="3.40.50.300">
    <property type="entry name" value="P-loop containing nucleotide triphosphate hydrolases"/>
    <property type="match status" value="1"/>
</dbReference>
<sequence length="868" mass="96941">MSDNSMRKPPRAAPHTFNDMGNARRLVELCGDDVRHFRGTWYVWDGKRFARDQDYRVQEQAKRVPLEMRKQAYRAISASKELSHDERKAAETSARELLKFADASGNRLRLASMIELARTEPEITVTDADAFDSDPWAFNVQNGTIDLRTGELREHSRGDMITRISPATYDPDARSELFDKFLARIQPDPVERRALQLCVGYTLTGFTGEAKLFTANGGGRNGKNVLLDTVAHLLGDYYRKAPAGFLTARKEDGTSASPDMADMRGARMVMASETERGDRLAESRVKELTGDRTITARFLYGDFFSFRPTFKIWLLTNYRPSVRGTDEGIWSRLALIPFREYITPEERDPHLTDKLIGLFNGDPSDLSGVLTWAVEGARAWASNKTLALPDTWRAAAEDYRVEQDLMGAFLSDHCIFRPGEITTSGDLYAHYVWWCRQAGEHARSQRAFSIELKQRPEYMKNKVLARKSDGRVVFDGMRGLKPNERTHLVAVAAPDESVTGSARGDNEGDDSRPALRAVGELDTRTAVGQNTPVPTQAPSTRNTPAPTQAPSVRRALTPDERPAARTRVMTSSKAALSENRIPSVLHALEGPCAPLRSGREPRWSPERMPGIAFAAIVKNHNWRRPFRGQTITLDRSGAFLAAIASVDVSHGGLEHTGAMDQYPGLPGYYEVPLFPWTESESLPHPIPGIDKAAKTAWITAPHASLLQELVNAGRWPEFDILDSYTGETSVRLNAGGWSDFIKELRQDVINEYGRDSEQYTLQKRGFSRALTLMLGDGEPGKPRKWECRARRPDWTHAVYAHASAMLWRRADECLRLAPKSGPVAVQRVDEIVIPKRARAAVFAEGSKIVHDPLGLKLGSFKVKSDGEE</sequence>
<dbReference type="HOGENOM" id="CLU_330340_0_0_11"/>
<dbReference type="InterPro" id="IPR051620">
    <property type="entry name" value="ORF904-like_C"/>
</dbReference>
<dbReference type="GO" id="GO:0005524">
    <property type="term" value="F:ATP binding"/>
    <property type="evidence" value="ECO:0007669"/>
    <property type="project" value="UniProtKB-KW"/>
</dbReference>
<keyword evidence="1" id="KW-0547">Nucleotide-binding</keyword>
<dbReference type="InterPro" id="IPR006500">
    <property type="entry name" value="Helicase_put_C_phage/plasmid"/>
</dbReference>
<dbReference type="NCBIfam" id="TIGR01613">
    <property type="entry name" value="primase_Cterm"/>
    <property type="match status" value="1"/>
</dbReference>
<dbReference type="PROSITE" id="PS51206">
    <property type="entry name" value="SF3_HELICASE_1"/>
    <property type="match status" value="1"/>
</dbReference>
<name>F2L796_PSEUX</name>
<dbReference type="PANTHER" id="PTHR35372:SF2">
    <property type="entry name" value="SF3 HELICASE DOMAIN-CONTAINING PROTEIN"/>
    <property type="match status" value="1"/>
</dbReference>
<dbReference type="SMART" id="SM00885">
    <property type="entry name" value="D5_N"/>
    <property type="match status" value="1"/>
</dbReference>
<dbReference type="Proteomes" id="UP000007809">
    <property type="component" value="Plasmid pPSED03"/>
</dbReference>
<proteinExistence type="predicted"/>
<evidence type="ECO:0000259" key="5">
    <source>
        <dbReference type="PROSITE" id="PS51206"/>
    </source>
</evidence>
<keyword evidence="6" id="KW-0614">Plasmid</keyword>
<dbReference type="Pfam" id="PF08706">
    <property type="entry name" value="D5_N"/>
    <property type="match status" value="1"/>
</dbReference>
<dbReference type="AlphaFoldDB" id="F2L796"/>
<evidence type="ECO:0000313" key="6">
    <source>
        <dbReference type="EMBL" id="AEA29069.1"/>
    </source>
</evidence>
<dbReference type="InterPro" id="IPR014015">
    <property type="entry name" value="Helicase_SF3_DNA-vir"/>
</dbReference>
<keyword evidence="2" id="KW-0378">Hydrolase</keyword>
<dbReference type="GO" id="GO:0016787">
    <property type="term" value="F:hydrolase activity"/>
    <property type="evidence" value="ECO:0007669"/>
    <property type="project" value="UniProtKB-KW"/>
</dbReference>
<keyword evidence="3" id="KW-0067">ATP-binding</keyword>
<protein>
    <submittedName>
        <fullName evidence="6">Phage/plasmid primase, P4 family</fullName>
    </submittedName>
</protein>
<dbReference type="InterPro" id="IPR027417">
    <property type="entry name" value="P-loop_NTPase"/>
</dbReference>
<reference evidence="6 7" key="1">
    <citation type="journal article" date="2011" name="J. Bacteriol.">
        <title>Genome sequence of the 1,4-dioxane-degrading Pseudonocardia dioxanivorans strain CB1190.</title>
        <authorList>
            <person name="Sales C.M."/>
            <person name="Mahendra S."/>
            <person name="Grostern A."/>
            <person name="Parales R.E."/>
            <person name="Goodwin L.A."/>
            <person name="Woyke T."/>
            <person name="Nolan M."/>
            <person name="Lapidus A."/>
            <person name="Chertkov O."/>
            <person name="Ovchinnikova G."/>
            <person name="Sczyrba A."/>
            <person name="Alvarez-Cohen L."/>
        </authorList>
    </citation>
    <scope>NUCLEOTIDE SEQUENCE [LARGE SCALE GENOMIC DNA]</scope>
    <source>
        <strain evidence="7">ATCC 55486 / DSM 44775 / JCM 13855 / CB1190</strain>
    </source>
</reference>
<dbReference type="PANTHER" id="PTHR35372">
    <property type="entry name" value="ATP BINDING PROTEIN-RELATED"/>
    <property type="match status" value="1"/>
</dbReference>
<evidence type="ECO:0000256" key="3">
    <source>
        <dbReference type="ARBA" id="ARBA00022840"/>
    </source>
</evidence>
<feature type="compositionally biased region" description="Polar residues" evidence="4">
    <location>
        <begin position="526"/>
        <end position="550"/>
    </location>
</feature>
<dbReference type="InterPro" id="IPR014818">
    <property type="entry name" value="Phage/plasmid_primase_P4_C"/>
</dbReference>
<dbReference type="KEGG" id="pdx:Psed_7012"/>
<dbReference type="Pfam" id="PF19263">
    <property type="entry name" value="DUF5906"/>
    <property type="match status" value="1"/>
</dbReference>
<evidence type="ECO:0000256" key="2">
    <source>
        <dbReference type="ARBA" id="ARBA00022801"/>
    </source>
</evidence>
<evidence type="ECO:0000256" key="1">
    <source>
        <dbReference type="ARBA" id="ARBA00022741"/>
    </source>
</evidence>
<feature type="domain" description="SF3 helicase" evidence="5">
    <location>
        <begin position="190"/>
        <end position="351"/>
    </location>
</feature>
<geneLocation type="plasmid" evidence="6 7">
    <name>pPSED03</name>
</geneLocation>
<feature type="region of interest" description="Disordered" evidence="4">
    <location>
        <begin position="491"/>
        <end position="574"/>
    </location>
</feature>
<organism evidence="6 7">
    <name type="scientific">Pseudonocardia dioxanivorans (strain ATCC 55486 / DSM 44775 / JCM 13855 / CB1190)</name>
    <dbReference type="NCBI Taxonomy" id="675635"/>
    <lineage>
        <taxon>Bacteria</taxon>
        <taxon>Bacillati</taxon>
        <taxon>Actinomycetota</taxon>
        <taxon>Actinomycetes</taxon>
        <taxon>Pseudonocardiales</taxon>
        <taxon>Pseudonocardiaceae</taxon>
        <taxon>Pseudonocardia</taxon>
    </lineage>
</organism>
<evidence type="ECO:0000313" key="7">
    <source>
        <dbReference type="Proteomes" id="UP000007809"/>
    </source>
</evidence>
<accession>F2L796</accession>
<gene>
    <name evidence="6" type="ordered locus">Psed_7012</name>
</gene>
<dbReference type="EMBL" id="CP002598">
    <property type="protein sequence ID" value="AEA29069.1"/>
    <property type="molecule type" value="Genomic_DNA"/>
</dbReference>